<dbReference type="InterPro" id="IPR011059">
    <property type="entry name" value="Metal-dep_hydrolase_composite"/>
</dbReference>
<dbReference type="EMBL" id="BAABHC010000020">
    <property type="protein sequence ID" value="GAA4439047.1"/>
    <property type="molecule type" value="Genomic_DNA"/>
</dbReference>
<name>A0ABP8LXN1_9BACT</name>
<dbReference type="PANTHER" id="PTHR43135:SF3">
    <property type="entry name" value="ALPHA-D-RIBOSE 1-METHYLPHOSPHONATE 5-TRIPHOSPHATE DIPHOSPHATASE"/>
    <property type="match status" value="1"/>
</dbReference>
<protein>
    <submittedName>
        <fullName evidence="2">Amidohydrolase family protein</fullName>
    </submittedName>
</protein>
<organism evidence="2 3">
    <name type="scientific">Pontibacter saemangeumensis</name>
    <dbReference type="NCBI Taxonomy" id="1084525"/>
    <lineage>
        <taxon>Bacteria</taxon>
        <taxon>Pseudomonadati</taxon>
        <taxon>Bacteroidota</taxon>
        <taxon>Cytophagia</taxon>
        <taxon>Cytophagales</taxon>
        <taxon>Hymenobacteraceae</taxon>
        <taxon>Pontibacter</taxon>
    </lineage>
</organism>
<dbReference type="Pfam" id="PF01979">
    <property type="entry name" value="Amidohydro_1"/>
    <property type="match status" value="1"/>
</dbReference>
<gene>
    <name evidence="2" type="ORF">GCM10023188_35020</name>
</gene>
<dbReference type="InterPro" id="IPR006680">
    <property type="entry name" value="Amidohydro-rel"/>
</dbReference>
<proteinExistence type="predicted"/>
<dbReference type="Gene3D" id="2.30.40.10">
    <property type="entry name" value="Urease, subunit C, domain 1"/>
    <property type="match status" value="1"/>
</dbReference>
<dbReference type="SUPFAM" id="SSF51556">
    <property type="entry name" value="Metallo-dependent hydrolases"/>
    <property type="match status" value="1"/>
</dbReference>
<evidence type="ECO:0000259" key="1">
    <source>
        <dbReference type="Pfam" id="PF01979"/>
    </source>
</evidence>
<dbReference type="Gene3D" id="3.30.110.90">
    <property type="entry name" value="Amidohydrolase"/>
    <property type="match status" value="1"/>
</dbReference>
<sequence length="445" mass="49461">MLFGFNGRAQEPVHSSERQIVFRAVNVIPMDREQVLQNQDVVVKDGKITALGSSGKVKYSKDALVVDGSGKYLMPGLAEMHAHVPPVDEFEPMEEVLRLFALNGITTIRGMLGHPRHLELRERIQSGELISPRFYTSGPSFNGNTVKTPEQGAKMVRAQKQAGYDFLKLHPGLTPETFAAISKTANEVGIPFAGHVSYKVGIWPAIEAGYASIDHMDGFVEGLVPGLDTIPEQRAGLFAMYIADQADESRIPKLMTALRENNIWVVPTQALAERWIAADKDPEMLRKVPEMIYMDPGTLEKWTTSKKDMMQNPQYDAAEIANYINLRQKLIYECNRNGVGLLLGSDAPQVFNVPGFSTHHELKYLVDAGLTPYEALRTGTVNIGRFLNRPDIGIIKEGAAADLVLLAGNPLEQIVQTQKIEGVLVTKRWLPKTYITQELKKLEKQ</sequence>
<dbReference type="Gene3D" id="3.40.50.10910">
    <property type="entry name" value="Amidohydrolase"/>
    <property type="match status" value="1"/>
</dbReference>
<dbReference type="Proteomes" id="UP001500552">
    <property type="component" value="Unassembled WGS sequence"/>
</dbReference>
<dbReference type="InterPro" id="IPR032466">
    <property type="entry name" value="Metal_Hydrolase"/>
</dbReference>
<dbReference type="PANTHER" id="PTHR43135">
    <property type="entry name" value="ALPHA-D-RIBOSE 1-METHYLPHOSPHONATE 5-TRIPHOSPHATE DIPHOSPHATASE"/>
    <property type="match status" value="1"/>
</dbReference>
<evidence type="ECO:0000313" key="3">
    <source>
        <dbReference type="Proteomes" id="UP001500552"/>
    </source>
</evidence>
<keyword evidence="3" id="KW-1185">Reference proteome</keyword>
<evidence type="ECO:0000313" key="2">
    <source>
        <dbReference type="EMBL" id="GAA4439047.1"/>
    </source>
</evidence>
<dbReference type="SUPFAM" id="SSF51338">
    <property type="entry name" value="Composite domain of metallo-dependent hydrolases"/>
    <property type="match status" value="1"/>
</dbReference>
<dbReference type="Gene3D" id="1.20.58.520">
    <property type="entry name" value="Amidohydrolase"/>
    <property type="match status" value="1"/>
</dbReference>
<comment type="caution">
    <text evidence="2">The sequence shown here is derived from an EMBL/GenBank/DDBJ whole genome shotgun (WGS) entry which is preliminary data.</text>
</comment>
<feature type="domain" description="Amidohydrolase-related" evidence="1">
    <location>
        <begin position="72"/>
        <end position="419"/>
    </location>
</feature>
<reference evidence="3" key="1">
    <citation type="journal article" date="2019" name="Int. J. Syst. Evol. Microbiol.">
        <title>The Global Catalogue of Microorganisms (GCM) 10K type strain sequencing project: providing services to taxonomists for standard genome sequencing and annotation.</title>
        <authorList>
            <consortium name="The Broad Institute Genomics Platform"/>
            <consortium name="The Broad Institute Genome Sequencing Center for Infectious Disease"/>
            <person name="Wu L."/>
            <person name="Ma J."/>
        </authorList>
    </citation>
    <scope>NUCLEOTIDE SEQUENCE [LARGE SCALE GENOMIC DNA]</scope>
    <source>
        <strain evidence="3">JCM 17926</strain>
    </source>
</reference>
<accession>A0ABP8LXN1</accession>
<dbReference type="InterPro" id="IPR051781">
    <property type="entry name" value="Metallo-dep_Hydrolase"/>
</dbReference>